<gene>
    <name evidence="3" type="ORF">HKB35_26155</name>
</gene>
<feature type="compositionally biased region" description="Basic residues" evidence="2">
    <location>
        <begin position="7"/>
        <end position="16"/>
    </location>
</feature>
<dbReference type="NCBIfam" id="NF040977">
    <property type="entry name" value="RepA_IncFII_LM"/>
    <property type="match status" value="1"/>
</dbReference>
<evidence type="ECO:0000313" key="4">
    <source>
        <dbReference type="Proteomes" id="UP000565155"/>
    </source>
</evidence>
<reference evidence="3 4" key="1">
    <citation type="submission" date="2020-04" db="EMBL/GenBank/DDBJ databases">
        <title>Whole-genome sequencing of Vibrio spp. from China reveals different genetic environments of blaCTX-M-14 among diverse lineages.</title>
        <authorList>
            <person name="Zheng Z."/>
            <person name="Ye L."/>
            <person name="Chen S."/>
        </authorList>
    </citation>
    <scope>NUCLEOTIDE SEQUENCE [LARGE SCALE GENOMIC DNA]</scope>
    <source>
        <strain evidence="3 4">Vb1636</strain>
    </source>
</reference>
<dbReference type="Proteomes" id="UP000565155">
    <property type="component" value="Unassembled WGS sequence"/>
</dbReference>
<protein>
    <submittedName>
        <fullName evidence="3">Uncharacterized protein</fullName>
    </submittedName>
</protein>
<dbReference type="EMBL" id="JABCMA010000412">
    <property type="protein sequence ID" value="NMR77070.1"/>
    <property type="molecule type" value="Genomic_DNA"/>
</dbReference>
<dbReference type="InterPro" id="IPR003446">
    <property type="entry name" value="Plasmid_replication_init_RepA"/>
</dbReference>
<evidence type="ECO:0000313" key="3">
    <source>
        <dbReference type="EMBL" id="NMR77070.1"/>
    </source>
</evidence>
<feature type="non-terminal residue" evidence="3">
    <location>
        <position position="164"/>
    </location>
</feature>
<sequence>MELNTSKRVRGTHSTKCKNANPHFVVPKSYEDRNPPMFIRDLVKQSQSRDVTLSDVAMFGRAQASRLKRIYKDRAKAINALHSVFSAHVNLVTFQIEISLRNASDLAGLTTVSEAEIKSAEEDKLHTPIVSISRASRALKEMVEMGVIRADKEWQVWDKEAGCW</sequence>
<name>A0A7Y0N1B5_VIBAL</name>
<keyword evidence="1" id="KW-0235">DNA replication</keyword>
<evidence type="ECO:0000256" key="2">
    <source>
        <dbReference type="SAM" id="MobiDB-lite"/>
    </source>
</evidence>
<accession>A0A7Y0N1B5</accession>
<proteinExistence type="predicted"/>
<comment type="caution">
    <text evidence="3">The sequence shown here is derived from an EMBL/GenBank/DDBJ whole genome shotgun (WGS) entry which is preliminary data.</text>
</comment>
<feature type="region of interest" description="Disordered" evidence="2">
    <location>
        <begin position="1"/>
        <end position="26"/>
    </location>
</feature>
<dbReference type="Pfam" id="PF02387">
    <property type="entry name" value="IncFII_repA"/>
    <property type="match status" value="1"/>
</dbReference>
<dbReference type="GO" id="GO:0006260">
    <property type="term" value="P:DNA replication"/>
    <property type="evidence" value="ECO:0007669"/>
    <property type="project" value="UniProtKB-KW"/>
</dbReference>
<dbReference type="AlphaFoldDB" id="A0A7Y0N1B5"/>
<organism evidence="3 4">
    <name type="scientific">Vibrio alginolyticus</name>
    <dbReference type="NCBI Taxonomy" id="663"/>
    <lineage>
        <taxon>Bacteria</taxon>
        <taxon>Pseudomonadati</taxon>
        <taxon>Pseudomonadota</taxon>
        <taxon>Gammaproteobacteria</taxon>
        <taxon>Vibrionales</taxon>
        <taxon>Vibrionaceae</taxon>
        <taxon>Vibrio</taxon>
    </lineage>
</organism>
<dbReference type="GO" id="GO:0006276">
    <property type="term" value="P:plasmid maintenance"/>
    <property type="evidence" value="ECO:0007669"/>
    <property type="project" value="InterPro"/>
</dbReference>
<evidence type="ECO:0000256" key="1">
    <source>
        <dbReference type="ARBA" id="ARBA00022705"/>
    </source>
</evidence>